<sequence length="193" mass="19827">MKLWQIVGGTALSLTLAGCAQHHEAPAQQPPVNTAASPDTGPAITGPNVSGSVFINQRVALPPDAVLTVTLSDASVADAPSRVISQKVARTQGKQAPFTFILPYNPQEIAPNARILLSAAVTINGQMTFITDSIKEVINHGQGTRADLQLVPVVAVPVATKPSALGPMTNPSNPGLGTSPAPASMVPAQPTTY</sequence>
<protein>
    <submittedName>
        <fullName evidence="2">Putative lipoprotein</fullName>
    </submittedName>
</protein>
<dbReference type="KEGG" id="rah:Rahaq_3333"/>
<organism evidence="2 3">
    <name type="scientific">Rahnella sp. (strain Y9602)</name>
    <dbReference type="NCBI Taxonomy" id="2703885"/>
    <lineage>
        <taxon>Bacteria</taxon>
        <taxon>Pseudomonadati</taxon>
        <taxon>Pseudomonadota</taxon>
        <taxon>Gammaproteobacteria</taxon>
        <taxon>Enterobacterales</taxon>
        <taxon>Yersiniaceae</taxon>
        <taxon>Rahnella</taxon>
    </lineage>
</organism>
<dbReference type="PANTHER" id="PTHR38013:SF1">
    <property type="entry name" value="GLYCOPROTEIN_POLYSACCHARIDE METABOLISM"/>
    <property type="match status" value="1"/>
</dbReference>
<gene>
    <name evidence="2" type="ordered locus">Rahaq_3333</name>
</gene>
<dbReference type="EMBL" id="CP002505">
    <property type="protein sequence ID" value="ADW74927.1"/>
    <property type="molecule type" value="Genomic_DNA"/>
</dbReference>
<dbReference type="AlphaFoldDB" id="A0A0H3FDS6"/>
<keyword evidence="2" id="KW-0449">Lipoprotein</keyword>
<evidence type="ECO:0000256" key="1">
    <source>
        <dbReference type="SAM" id="MobiDB-lite"/>
    </source>
</evidence>
<dbReference type="InterPro" id="IPR053196">
    <property type="entry name" value="Lipoprotein_YbaY-like"/>
</dbReference>
<dbReference type="RefSeq" id="WP_013576622.1">
    <property type="nucleotide sequence ID" value="NC_015061.1"/>
</dbReference>
<proteinExistence type="predicted"/>
<dbReference type="OrthoDB" id="5348860at2"/>
<dbReference type="InterPro" id="IPR039366">
    <property type="entry name" value="Pilotin"/>
</dbReference>
<dbReference type="Proteomes" id="UP000007257">
    <property type="component" value="Chromosome"/>
</dbReference>
<dbReference type="Pfam" id="PF09619">
    <property type="entry name" value="YscW"/>
    <property type="match status" value="1"/>
</dbReference>
<feature type="region of interest" description="Disordered" evidence="1">
    <location>
        <begin position="162"/>
        <end position="193"/>
    </location>
</feature>
<accession>A0A0H3FDS6</accession>
<dbReference type="eggNOG" id="COG3126">
    <property type="taxonomic scope" value="Bacteria"/>
</dbReference>
<evidence type="ECO:0000313" key="3">
    <source>
        <dbReference type="Proteomes" id="UP000007257"/>
    </source>
</evidence>
<name>A0A0H3FDS6_RAHSY</name>
<dbReference type="PANTHER" id="PTHR38013">
    <property type="entry name" value="GLYCOPROTEIN/POLYSACCHARIDE METABOLISM"/>
    <property type="match status" value="1"/>
</dbReference>
<dbReference type="PROSITE" id="PS51257">
    <property type="entry name" value="PROKAR_LIPOPROTEIN"/>
    <property type="match status" value="1"/>
</dbReference>
<dbReference type="HOGENOM" id="CLU_130974_0_0_6"/>
<reference evidence="3" key="1">
    <citation type="submission" date="2011-01" db="EMBL/GenBank/DDBJ databases">
        <title>Complete sequence of chromosome of Rahnella sp. Y9602.</title>
        <authorList>
            <consortium name="US DOE Joint Genome Institute"/>
            <person name="Lucas S."/>
            <person name="Copeland A."/>
            <person name="Lapidus A."/>
            <person name="Cheng J.-F."/>
            <person name="Goodwin L."/>
            <person name="Pitluck S."/>
            <person name="Lu M."/>
            <person name="Detter J.C."/>
            <person name="Han C."/>
            <person name="Tapia R."/>
            <person name="Land M."/>
            <person name="Hauser L."/>
            <person name="Kyrpides N."/>
            <person name="Ivanova N."/>
            <person name="Ovchinnikova G."/>
            <person name="Pagani I."/>
            <person name="Sobecky P.A."/>
            <person name="Martinez R.J."/>
            <person name="Woyke T."/>
        </authorList>
    </citation>
    <scope>NUCLEOTIDE SEQUENCE [LARGE SCALE GENOMIC DNA]</scope>
    <source>
        <strain evidence="3">Y9602</strain>
    </source>
</reference>
<evidence type="ECO:0000313" key="2">
    <source>
        <dbReference type="EMBL" id="ADW74927.1"/>
    </source>
</evidence>
<reference evidence="2 3" key="2">
    <citation type="journal article" date="2012" name="J. Bacteriol.">
        <title>Complete Genome Sequence of Rahnella sp. Strain Y9602, a Gammaproteobacterium Isolate from Metal- and Radionuclide-Contaminated Soil.</title>
        <authorList>
            <person name="Martinez R.J."/>
            <person name="Bruce D."/>
            <person name="Detter C."/>
            <person name="Goodwin L.A."/>
            <person name="Han J."/>
            <person name="Han C.S."/>
            <person name="Held B."/>
            <person name="Land M.L."/>
            <person name="Mikhailova N."/>
            <person name="Nolan M."/>
            <person name="Pennacchio L."/>
            <person name="Pitluck S."/>
            <person name="Tapia R."/>
            <person name="Woyke T."/>
            <person name="Sobecky P.A."/>
        </authorList>
    </citation>
    <scope>NUCLEOTIDE SEQUENCE [LARGE SCALE GENOMIC DNA]</scope>
    <source>
        <strain evidence="2 3">Y9602</strain>
    </source>
</reference>